<organism evidence="12 13">
    <name type="scientific">Actinoplanes philippinensis</name>
    <dbReference type="NCBI Taxonomy" id="35752"/>
    <lineage>
        <taxon>Bacteria</taxon>
        <taxon>Bacillati</taxon>
        <taxon>Actinomycetota</taxon>
        <taxon>Actinomycetes</taxon>
        <taxon>Micromonosporales</taxon>
        <taxon>Micromonosporaceae</taxon>
        <taxon>Actinoplanes</taxon>
    </lineage>
</organism>
<dbReference type="OrthoDB" id="9764154at2"/>
<dbReference type="InterPro" id="IPR001789">
    <property type="entry name" value="Sig_transdc_resp-reg_receiver"/>
</dbReference>
<dbReference type="Gene3D" id="1.10.287.130">
    <property type="match status" value="1"/>
</dbReference>
<dbReference type="Gene3D" id="3.40.50.2300">
    <property type="match status" value="1"/>
</dbReference>
<evidence type="ECO:0000259" key="10">
    <source>
        <dbReference type="PROSITE" id="PS50109"/>
    </source>
</evidence>
<evidence type="ECO:0000256" key="7">
    <source>
        <dbReference type="PROSITE-ProRule" id="PRU00169"/>
    </source>
</evidence>
<evidence type="ECO:0000256" key="8">
    <source>
        <dbReference type="SAM" id="MobiDB-lite"/>
    </source>
</evidence>
<evidence type="ECO:0000256" key="1">
    <source>
        <dbReference type="ARBA" id="ARBA00000085"/>
    </source>
</evidence>
<keyword evidence="5" id="KW-0418">Kinase</keyword>
<dbReference type="EC" id="2.7.13.3" evidence="3"/>
<dbReference type="PANTHER" id="PTHR43065">
    <property type="entry name" value="SENSOR HISTIDINE KINASE"/>
    <property type="match status" value="1"/>
</dbReference>
<reference evidence="12 13" key="1">
    <citation type="submission" date="2016-10" db="EMBL/GenBank/DDBJ databases">
        <authorList>
            <person name="de Groot N.N."/>
        </authorList>
    </citation>
    <scope>NUCLEOTIDE SEQUENCE [LARGE SCALE GENOMIC DNA]</scope>
    <source>
        <strain evidence="12 13">DSM 43019</strain>
    </source>
</reference>
<evidence type="ECO:0000256" key="9">
    <source>
        <dbReference type="SAM" id="Phobius"/>
    </source>
</evidence>
<proteinExistence type="predicted"/>
<feature type="transmembrane region" description="Helical" evidence="9">
    <location>
        <begin position="13"/>
        <end position="35"/>
    </location>
</feature>
<evidence type="ECO:0000256" key="5">
    <source>
        <dbReference type="ARBA" id="ARBA00022777"/>
    </source>
</evidence>
<evidence type="ECO:0000256" key="4">
    <source>
        <dbReference type="ARBA" id="ARBA00022553"/>
    </source>
</evidence>
<name>A0A1I2E1H8_9ACTN</name>
<dbReference type="InterPro" id="IPR004358">
    <property type="entry name" value="Sig_transdc_His_kin-like_C"/>
</dbReference>
<dbReference type="EMBL" id="FONV01000004">
    <property type="protein sequence ID" value="SFE86527.1"/>
    <property type="molecule type" value="Genomic_DNA"/>
</dbReference>
<gene>
    <name evidence="12" type="ORF">SAMN05421541_104118</name>
</gene>
<dbReference type="STRING" id="35752.SAMN05421541_104118"/>
<evidence type="ECO:0000256" key="2">
    <source>
        <dbReference type="ARBA" id="ARBA00004236"/>
    </source>
</evidence>
<dbReference type="SMART" id="SM00388">
    <property type="entry name" value="HisKA"/>
    <property type="match status" value="1"/>
</dbReference>
<dbReference type="InterPro" id="IPR036890">
    <property type="entry name" value="HATPase_C_sf"/>
</dbReference>
<dbReference type="InterPro" id="IPR003661">
    <property type="entry name" value="HisK_dim/P_dom"/>
</dbReference>
<evidence type="ECO:0000313" key="13">
    <source>
        <dbReference type="Proteomes" id="UP000199645"/>
    </source>
</evidence>
<dbReference type="RefSeq" id="WP_093612723.1">
    <property type="nucleotide sequence ID" value="NZ_BOMT01000034.1"/>
</dbReference>
<evidence type="ECO:0000259" key="11">
    <source>
        <dbReference type="PROSITE" id="PS50110"/>
    </source>
</evidence>
<feature type="modified residue" description="4-aspartylphosphate" evidence="7">
    <location>
        <position position="535"/>
    </location>
</feature>
<dbReference type="PANTHER" id="PTHR43065:SF42">
    <property type="entry name" value="TWO-COMPONENT SENSOR PPRA"/>
    <property type="match status" value="1"/>
</dbReference>
<dbReference type="SMART" id="SM00448">
    <property type="entry name" value="REC"/>
    <property type="match status" value="1"/>
</dbReference>
<dbReference type="Proteomes" id="UP000199645">
    <property type="component" value="Unassembled WGS sequence"/>
</dbReference>
<comment type="subcellular location">
    <subcellularLocation>
        <location evidence="2">Cell membrane</location>
    </subcellularLocation>
</comment>
<dbReference type="SUPFAM" id="SSF52172">
    <property type="entry name" value="CheY-like"/>
    <property type="match status" value="1"/>
</dbReference>
<feature type="compositionally biased region" description="Gly residues" evidence="8">
    <location>
        <begin position="613"/>
        <end position="622"/>
    </location>
</feature>
<sequence length="622" mass="65746">MRWRPNRRSGNRLVINVAIVGVLITMVVLGVSVSARQERMADQARRAQHLAQAADQVKYRSADLNGWQNAYALDIARSMDGAADDSSGSRAQFIAAAARFNSDLTTLENLPASPDIRHIVQGVRSAFDEFMAVDRAAVQLYRTGRAADRATASALVMGRSNEMYGRIAQGCDESVALATSAMDTDFAGLEAVGRSTRRYIVMLSVVAVALAVIGAVIAEARRRADAERARQAQRMACLGQLAGGIAHDFNNILGIILNYTEFVAEHAEDETRDDLGHVRTAAERAVGLTGQLLGFIRHDAARPDEVLDGNAVLAESYALLSRTLGEHIALTLVPSPEPVLIRADAGQLQQVVINLAVNARDAMPDGGRLVLAATAADFEDGPPGVRPALQAGRYLEILVSDTGAGMSPEIVTRIFDPFFTTKPRGHGTGLGLATVREIITAAGGGIAVSSRPGAGTTFRIYLRTTGDFSDVSRRSARQAPRGRGQSVLVVEDEPVLGAGIARILAGGGYRARSATSGDAAVTAHAQDRCDLVVTDVVMPRMSGPRLAEVLRRADPTLPMLYCTGYPGEPPPPRPGEGHLEKPFSAGQLLTAVDALLRQVAPGGDHPGAPAGPPGSGYAGIVR</sequence>
<dbReference type="SUPFAM" id="SSF55874">
    <property type="entry name" value="ATPase domain of HSP90 chaperone/DNA topoisomerase II/histidine kinase"/>
    <property type="match status" value="1"/>
</dbReference>
<dbReference type="Pfam" id="PF02518">
    <property type="entry name" value="HATPase_c"/>
    <property type="match status" value="1"/>
</dbReference>
<feature type="domain" description="Histidine kinase" evidence="10">
    <location>
        <begin position="244"/>
        <end position="466"/>
    </location>
</feature>
<dbReference type="CDD" id="cd00156">
    <property type="entry name" value="REC"/>
    <property type="match status" value="1"/>
</dbReference>
<dbReference type="GO" id="GO:0000155">
    <property type="term" value="F:phosphorelay sensor kinase activity"/>
    <property type="evidence" value="ECO:0007669"/>
    <property type="project" value="InterPro"/>
</dbReference>
<keyword evidence="4 7" id="KW-0597">Phosphoprotein</keyword>
<keyword evidence="9" id="KW-0472">Membrane</keyword>
<protein>
    <recommendedName>
        <fullName evidence="3">histidine kinase</fullName>
        <ecNumber evidence="3">2.7.13.3</ecNumber>
    </recommendedName>
</protein>
<keyword evidence="5" id="KW-0808">Transferase</keyword>
<keyword evidence="9" id="KW-0812">Transmembrane</keyword>
<dbReference type="InterPro" id="IPR036097">
    <property type="entry name" value="HisK_dim/P_sf"/>
</dbReference>
<dbReference type="InterPro" id="IPR011006">
    <property type="entry name" value="CheY-like_superfamily"/>
</dbReference>
<evidence type="ECO:0000256" key="6">
    <source>
        <dbReference type="ARBA" id="ARBA00023012"/>
    </source>
</evidence>
<dbReference type="InterPro" id="IPR003594">
    <property type="entry name" value="HATPase_dom"/>
</dbReference>
<feature type="region of interest" description="Disordered" evidence="8">
    <location>
        <begin position="601"/>
        <end position="622"/>
    </location>
</feature>
<keyword evidence="9" id="KW-1133">Transmembrane helix</keyword>
<comment type="catalytic activity">
    <reaction evidence="1">
        <text>ATP + protein L-histidine = ADP + protein N-phospho-L-histidine.</text>
        <dbReference type="EC" id="2.7.13.3"/>
    </reaction>
</comment>
<dbReference type="Gene3D" id="3.30.565.10">
    <property type="entry name" value="Histidine kinase-like ATPase, C-terminal domain"/>
    <property type="match status" value="1"/>
</dbReference>
<dbReference type="AlphaFoldDB" id="A0A1I2E1H8"/>
<dbReference type="CDD" id="cd00082">
    <property type="entry name" value="HisKA"/>
    <property type="match status" value="1"/>
</dbReference>
<dbReference type="SMART" id="SM00387">
    <property type="entry name" value="HATPase_c"/>
    <property type="match status" value="1"/>
</dbReference>
<dbReference type="PROSITE" id="PS50110">
    <property type="entry name" value="RESPONSE_REGULATORY"/>
    <property type="match status" value="1"/>
</dbReference>
<feature type="domain" description="Response regulatory" evidence="11">
    <location>
        <begin position="486"/>
        <end position="596"/>
    </location>
</feature>
<dbReference type="PRINTS" id="PR00344">
    <property type="entry name" value="BCTRLSENSOR"/>
</dbReference>
<dbReference type="PROSITE" id="PS50109">
    <property type="entry name" value="HIS_KIN"/>
    <property type="match status" value="1"/>
</dbReference>
<evidence type="ECO:0000256" key="3">
    <source>
        <dbReference type="ARBA" id="ARBA00012438"/>
    </source>
</evidence>
<accession>A0A1I2E1H8</accession>
<evidence type="ECO:0000313" key="12">
    <source>
        <dbReference type="EMBL" id="SFE86527.1"/>
    </source>
</evidence>
<dbReference type="Pfam" id="PF00072">
    <property type="entry name" value="Response_reg"/>
    <property type="match status" value="1"/>
</dbReference>
<dbReference type="SUPFAM" id="SSF47384">
    <property type="entry name" value="Homodimeric domain of signal transducing histidine kinase"/>
    <property type="match status" value="1"/>
</dbReference>
<dbReference type="GO" id="GO:0005886">
    <property type="term" value="C:plasma membrane"/>
    <property type="evidence" value="ECO:0007669"/>
    <property type="project" value="UniProtKB-SubCell"/>
</dbReference>
<keyword evidence="13" id="KW-1185">Reference proteome</keyword>
<keyword evidence="6" id="KW-0902">Two-component regulatory system</keyword>
<dbReference type="InterPro" id="IPR005467">
    <property type="entry name" value="His_kinase_dom"/>
</dbReference>